<proteinExistence type="predicted"/>
<accession>A0AAE7ML94</accession>
<keyword evidence="2" id="KW-1185">Reference proteome</keyword>
<dbReference type="Proteomes" id="UP000827856">
    <property type="component" value="Segment"/>
</dbReference>
<evidence type="ECO:0000313" key="1">
    <source>
        <dbReference type="EMBL" id="QOC54157.1"/>
    </source>
</evidence>
<organism evidence="1 2">
    <name type="scientific">Caulobacter phage S2B</name>
    <dbReference type="NCBI Taxonomy" id="2759120"/>
    <lineage>
        <taxon>Viruses</taxon>
        <taxon>Duplodnaviria</taxon>
        <taxon>Heunggongvirae</taxon>
        <taxon>Uroviricota</taxon>
        <taxon>Caudoviricetes</taxon>
        <taxon>Autographivirales</taxon>
        <taxon>Autographivirales incertae sedis</taxon>
        <taxon>Sumtervirus</taxon>
        <taxon>Sumtervirus S2B</taxon>
    </lineage>
</organism>
<evidence type="ECO:0000313" key="2">
    <source>
        <dbReference type="Proteomes" id="UP000827856"/>
    </source>
</evidence>
<protein>
    <submittedName>
        <fullName evidence="1">Uncharacterized protein</fullName>
    </submittedName>
</protein>
<sequence>MKKQNILTLALARIMAALGFVPAAELEAATDELIAVRRTARTEVRRAQELAAYELRKRQEVEFTFDRYREAVLRGAFGTDFKVDGLLVVGRMPEPAFPL</sequence>
<dbReference type="EMBL" id="MN857473">
    <property type="protein sequence ID" value="QOC54157.1"/>
    <property type="molecule type" value="Genomic_DNA"/>
</dbReference>
<gene>
    <name evidence="1" type="primary">S2B_gp043c</name>
</gene>
<name>A0AAE7ML94_9CAUD</name>
<reference evidence="1" key="1">
    <citation type="submission" date="2019-12" db="EMBL/GenBank/DDBJ databases">
        <title>S2B, a lysogenic bacteriophage that infects Caulobacter crescentus.</title>
        <authorList>
            <person name="Ely B."/>
            <person name="Berrios L."/>
            <person name="Thomas Q."/>
        </authorList>
    </citation>
    <scope>NUCLEOTIDE SEQUENCE</scope>
</reference>